<protein>
    <submittedName>
        <fullName evidence="4">GNAT family N-acetyltransferase</fullName>
        <ecNumber evidence="4">2.3.1.-</ecNumber>
    </submittedName>
</protein>
<evidence type="ECO:0000256" key="1">
    <source>
        <dbReference type="ARBA" id="ARBA00022679"/>
    </source>
</evidence>
<dbReference type="PANTHER" id="PTHR43420">
    <property type="entry name" value="ACETYLTRANSFERASE"/>
    <property type="match status" value="1"/>
</dbReference>
<reference evidence="4 5" key="1">
    <citation type="submission" date="2023-11" db="EMBL/GenBank/DDBJ databases">
        <authorList>
            <person name="Bao R."/>
        </authorList>
    </citation>
    <scope>NUCLEOTIDE SEQUENCE [LARGE SCALE GENOMIC DNA]</scope>
    <source>
        <strain evidence="4 5">PJ23</strain>
    </source>
</reference>
<organism evidence="4 5">
    <name type="scientific">Terrihabitans rhizophilus</name>
    <dbReference type="NCBI Taxonomy" id="3092662"/>
    <lineage>
        <taxon>Bacteria</taxon>
        <taxon>Pseudomonadati</taxon>
        <taxon>Pseudomonadota</taxon>
        <taxon>Alphaproteobacteria</taxon>
        <taxon>Hyphomicrobiales</taxon>
        <taxon>Terrihabitans</taxon>
    </lineage>
</organism>
<keyword evidence="2 4" id="KW-0012">Acyltransferase</keyword>
<keyword evidence="1 4" id="KW-0808">Transferase</keyword>
<evidence type="ECO:0000259" key="3">
    <source>
        <dbReference type="PROSITE" id="PS51186"/>
    </source>
</evidence>
<feature type="domain" description="N-acetyltransferase" evidence="3">
    <location>
        <begin position="12"/>
        <end position="162"/>
    </location>
</feature>
<accession>A0ABU4RTI4</accession>
<gene>
    <name evidence="4" type="ORF">SCD90_15685</name>
</gene>
<evidence type="ECO:0000313" key="4">
    <source>
        <dbReference type="EMBL" id="MDX6807508.1"/>
    </source>
</evidence>
<dbReference type="Proteomes" id="UP001274321">
    <property type="component" value="Unassembled WGS sequence"/>
</dbReference>
<dbReference type="InterPro" id="IPR000182">
    <property type="entry name" value="GNAT_dom"/>
</dbReference>
<proteinExistence type="predicted"/>
<dbReference type="Gene3D" id="3.40.630.30">
    <property type="match status" value="1"/>
</dbReference>
<dbReference type="Pfam" id="PF00583">
    <property type="entry name" value="Acetyltransf_1"/>
    <property type="match status" value="1"/>
</dbReference>
<evidence type="ECO:0000256" key="2">
    <source>
        <dbReference type="ARBA" id="ARBA00023315"/>
    </source>
</evidence>
<dbReference type="PROSITE" id="PS51186">
    <property type="entry name" value="GNAT"/>
    <property type="match status" value="1"/>
</dbReference>
<sequence length="162" mass="17524">MGLLDRLWPVEWRVDRAAPRHAGRIADIHAEGFARGWSEAEIEDLLGDGAVVADILRSEAGSPVLDGFAISRIAGDEAEILTIAVAARQRGRGGSVPLLARHLSRVGAAGARRVVLEVDEGNAPALRLYRRFGFEQVGTRKAYYERRDGTRGTALVLARSLG</sequence>
<name>A0ABU4RTI4_9HYPH</name>
<dbReference type="RefSeq" id="WP_319845651.1">
    <property type="nucleotide sequence ID" value="NZ_JAXAFJ010000013.1"/>
</dbReference>
<dbReference type="InterPro" id="IPR016181">
    <property type="entry name" value="Acyl_CoA_acyltransferase"/>
</dbReference>
<comment type="caution">
    <text evidence="4">The sequence shown here is derived from an EMBL/GenBank/DDBJ whole genome shotgun (WGS) entry which is preliminary data.</text>
</comment>
<keyword evidence="5" id="KW-1185">Reference proteome</keyword>
<evidence type="ECO:0000313" key="5">
    <source>
        <dbReference type="Proteomes" id="UP001274321"/>
    </source>
</evidence>
<dbReference type="PANTHER" id="PTHR43420:SF12">
    <property type="entry name" value="N-ACETYLTRANSFERASE DOMAIN-CONTAINING PROTEIN"/>
    <property type="match status" value="1"/>
</dbReference>
<dbReference type="GO" id="GO:0016746">
    <property type="term" value="F:acyltransferase activity"/>
    <property type="evidence" value="ECO:0007669"/>
    <property type="project" value="UniProtKB-KW"/>
</dbReference>
<dbReference type="EC" id="2.3.1.-" evidence="4"/>
<dbReference type="EMBL" id="JAXAFJ010000013">
    <property type="protein sequence ID" value="MDX6807508.1"/>
    <property type="molecule type" value="Genomic_DNA"/>
</dbReference>
<dbReference type="SUPFAM" id="SSF55729">
    <property type="entry name" value="Acyl-CoA N-acyltransferases (Nat)"/>
    <property type="match status" value="1"/>
</dbReference>
<dbReference type="InterPro" id="IPR050680">
    <property type="entry name" value="YpeA/RimI_acetyltransf"/>
</dbReference>